<keyword evidence="2" id="KW-1185">Reference proteome</keyword>
<dbReference type="EMBL" id="JAVDRG010000005">
    <property type="protein sequence ID" value="MDR6442478.1"/>
    <property type="molecule type" value="Genomic_DNA"/>
</dbReference>
<accession>A0ACC6IXU2</accession>
<evidence type="ECO:0000313" key="1">
    <source>
        <dbReference type="EMBL" id="MDR6442478.1"/>
    </source>
</evidence>
<protein>
    <submittedName>
        <fullName evidence="1">Uncharacterized protein</fullName>
    </submittedName>
</protein>
<organism evidence="1 2">
    <name type="scientific">Chryseobacterium bernardetii</name>
    <dbReference type="NCBI Taxonomy" id="1241978"/>
    <lineage>
        <taxon>Bacteria</taxon>
        <taxon>Pseudomonadati</taxon>
        <taxon>Bacteroidota</taxon>
        <taxon>Flavobacteriia</taxon>
        <taxon>Flavobacteriales</taxon>
        <taxon>Weeksellaceae</taxon>
        <taxon>Chryseobacterium group</taxon>
        <taxon>Chryseobacterium</taxon>
    </lineage>
</organism>
<reference evidence="1" key="1">
    <citation type="submission" date="2023-07" db="EMBL/GenBank/DDBJ databases">
        <title>Sorghum-associated microbial communities from plants grown in Nebraska, USA.</title>
        <authorList>
            <person name="Schachtman D."/>
        </authorList>
    </citation>
    <scope>NUCLEOTIDE SEQUENCE</scope>
    <source>
        <strain evidence="1">DS1280</strain>
    </source>
</reference>
<comment type="caution">
    <text evidence="1">The sequence shown here is derived from an EMBL/GenBank/DDBJ whole genome shotgun (WGS) entry which is preliminary data.</text>
</comment>
<name>A0ACC6IXU2_9FLAO</name>
<gene>
    <name evidence="1" type="ORF">J2795_003203</name>
</gene>
<proteinExistence type="predicted"/>
<dbReference type="Proteomes" id="UP001184376">
    <property type="component" value="Unassembled WGS sequence"/>
</dbReference>
<evidence type="ECO:0000313" key="2">
    <source>
        <dbReference type="Proteomes" id="UP001184376"/>
    </source>
</evidence>
<sequence>MARISPSLEQIDLLKVKPTSGERHLLHFLSSVLDDTYEVFFQPYLNGDNPDIIILRENSGVMIIEVKDWDLSSYQLTEKNHWQLKNVINNVTLNRQIIKSPLQQVFEYKENLYNLHIDTLLEKRIKNPKFLSVVTCCVYFHKASKIEIDAFFINTNKDNIKFHKFLSYFDLLGFDSLTKTNFDSILANRRLNKKSYLFDNDLYKSFKRYLKPPEHTIEQGKEIIYTEEQKRIIESKIANQQKIKGVAGSGKTFALAKRAVNAHLRHKGEILILTFNISLRNYIHDKISEIRENFDWRNFTILHYHQFLKAHNNNVNFLQTVEEYTSNVDKKMFQTIIIDEIQDYHKDWVRNLKMFLAPEGEFVVFGDEKQNIYQRELDEKKPYTSIPGQWNILKTSFRVSTDIANLATRFQRSFFSEKYDYDEIIVQKSLFDKSMIKYHYLETGDISAIMEVYSTVISETDSHDNDICFQSAKVEILRIIDKEIRQKFRKKTNTMFETSEIYEKLRNDFTHEGKTNEAKLKKEIEIVRRHKKFNFWMNSGTTKLSTIHSFKGWEITTLILIIENENLDQQKFTTDELIYTAITRCRQNLIIINTGNKRYDQFFKEVIS</sequence>